<evidence type="ECO:0000256" key="3">
    <source>
        <dbReference type="ARBA" id="ARBA00023002"/>
    </source>
</evidence>
<evidence type="ECO:0000313" key="6">
    <source>
        <dbReference type="Proteomes" id="UP000799118"/>
    </source>
</evidence>
<dbReference type="InterPro" id="IPR036291">
    <property type="entry name" value="NAD(P)-bd_dom_sf"/>
</dbReference>
<dbReference type="EMBL" id="ML769416">
    <property type="protein sequence ID" value="KAE9404503.1"/>
    <property type="molecule type" value="Genomic_DNA"/>
</dbReference>
<keyword evidence="2" id="KW-0521">NADP</keyword>
<gene>
    <name evidence="5" type="ORF">BT96DRAFT_877679</name>
</gene>
<evidence type="ECO:0000313" key="5">
    <source>
        <dbReference type="EMBL" id="KAE9404503.1"/>
    </source>
</evidence>
<dbReference type="GO" id="GO:0016614">
    <property type="term" value="F:oxidoreductase activity, acting on CH-OH group of donors"/>
    <property type="evidence" value="ECO:0007669"/>
    <property type="project" value="UniProtKB-ARBA"/>
</dbReference>
<dbReference type="FunFam" id="3.40.50.720:FF:000084">
    <property type="entry name" value="Short-chain dehydrogenase reductase"/>
    <property type="match status" value="1"/>
</dbReference>
<dbReference type="PRINTS" id="PR00081">
    <property type="entry name" value="GDHRDH"/>
</dbReference>
<dbReference type="Pfam" id="PF13561">
    <property type="entry name" value="adh_short_C2"/>
    <property type="match status" value="1"/>
</dbReference>
<protein>
    <submittedName>
        <fullName evidence="5">NAD(P)-binding protein</fullName>
    </submittedName>
</protein>
<dbReference type="PANTHER" id="PTHR48107">
    <property type="entry name" value="NADPH-DEPENDENT ALDEHYDE REDUCTASE-LIKE PROTEIN, CHLOROPLASTIC-RELATED"/>
    <property type="match status" value="1"/>
</dbReference>
<name>A0A6A4I3I1_9AGAR</name>
<dbReference type="PANTHER" id="PTHR48107:SF26">
    <property type="entry name" value="OXIDOREDUCTASE, SHORT-CHAIN DEHYDROGENASE_REDUCTASE FAMILY (AFU_ORTHOLOGUE AFUA_4G05870)"/>
    <property type="match status" value="1"/>
</dbReference>
<keyword evidence="6" id="KW-1185">Reference proteome</keyword>
<dbReference type="PROSITE" id="PS00061">
    <property type="entry name" value="ADH_SHORT"/>
    <property type="match status" value="1"/>
</dbReference>
<proteinExistence type="inferred from homology"/>
<evidence type="ECO:0000256" key="2">
    <source>
        <dbReference type="ARBA" id="ARBA00022857"/>
    </source>
</evidence>
<dbReference type="InterPro" id="IPR002347">
    <property type="entry name" value="SDR_fam"/>
</dbReference>
<dbReference type="OrthoDB" id="1393670at2759"/>
<feature type="region of interest" description="Disordered" evidence="4">
    <location>
        <begin position="16"/>
        <end position="58"/>
    </location>
</feature>
<organism evidence="5 6">
    <name type="scientific">Gymnopus androsaceus JB14</name>
    <dbReference type="NCBI Taxonomy" id="1447944"/>
    <lineage>
        <taxon>Eukaryota</taxon>
        <taxon>Fungi</taxon>
        <taxon>Dikarya</taxon>
        <taxon>Basidiomycota</taxon>
        <taxon>Agaricomycotina</taxon>
        <taxon>Agaricomycetes</taxon>
        <taxon>Agaricomycetidae</taxon>
        <taxon>Agaricales</taxon>
        <taxon>Marasmiineae</taxon>
        <taxon>Omphalotaceae</taxon>
        <taxon>Gymnopus</taxon>
    </lineage>
</organism>
<dbReference type="AlphaFoldDB" id="A0A6A4I3I1"/>
<dbReference type="Gene3D" id="3.40.50.720">
    <property type="entry name" value="NAD(P)-binding Rossmann-like Domain"/>
    <property type="match status" value="1"/>
</dbReference>
<feature type="compositionally biased region" description="Basic and acidic residues" evidence="4">
    <location>
        <begin position="39"/>
        <end position="57"/>
    </location>
</feature>
<dbReference type="PRINTS" id="PR00080">
    <property type="entry name" value="SDRFAMILY"/>
</dbReference>
<dbReference type="SUPFAM" id="SSF51735">
    <property type="entry name" value="NAD(P)-binding Rossmann-fold domains"/>
    <property type="match status" value="1"/>
</dbReference>
<sequence length="327" mass="35335">MSSSQYPAEIFTKYLSASSESKEEDKDKAQGQVDAQNRPGERPGKQHRFPEDVKPVDDIYANGKPYKGNGKLEGKVAWISGGDSGIGRATAILFALEGADMTIVYKEEEQKDAEETKEYILQKTNNARTIHLVATDLRQESNCISAIKSHLSQFSNRLDILVNNAAQQLENSDVEMAGLSASQWNDTFALNIHSYFHVTKAALPHMPRGGSIINMASINAFVGRDDLIDYTTTKGAVVSFTRALSNQVVGEKGIRVNAICPGPVWTPLVPSTFSKSNVQDFTSGGGVPMGRAGQPVEVATCCVFLASEDSSYISGNMLHPNGGVVIS</sequence>
<accession>A0A6A4I3I1</accession>
<comment type="similarity">
    <text evidence="1">Belongs to the short-chain dehydrogenases/reductases (SDR) family.</text>
</comment>
<feature type="compositionally biased region" description="Basic and acidic residues" evidence="4">
    <location>
        <begin position="20"/>
        <end position="29"/>
    </location>
</feature>
<dbReference type="Proteomes" id="UP000799118">
    <property type="component" value="Unassembled WGS sequence"/>
</dbReference>
<dbReference type="InterPro" id="IPR020904">
    <property type="entry name" value="Sc_DH/Rdtase_CS"/>
</dbReference>
<evidence type="ECO:0000256" key="4">
    <source>
        <dbReference type="SAM" id="MobiDB-lite"/>
    </source>
</evidence>
<keyword evidence="3" id="KW-0560">Oxidoreductase</keyword>
<reference evidence="5" key="1">
    <citation type="journal article" date="2019" name="Environ. Microbiol.">
        <title>Fungal ecological strategies reflected in gene transcription - a case study of two litter decomposers.</title>
        <authorList>
            <person name="Barbi F."/>
            <person name="Kohler A."/>
            <person name="Barry K."/>
            <person name="Baskaran P."/>
            <person name="Daum C."/>
            <person name="Fauchery L."/>
            <person name="Ihrmark K."/>
            <person name="Kuo A."/>
            <person name="LaButti K."/>
            <person name="Lipzen A."/>
            <person name="Morin E."/>
            <person name="Grigoriev I.V."/>
            <person name="Henrissat B."/>
            <person name="Lindahl B."/>
            <person name="Martin F."/>
        </authorList>
    </citation>
    <scope>NUCLEOTIDE SEQUENCE</scope>
    <source>
        <strain evidence="5">JB14</strain>
    </source>
</reference>
<evidence type="ECO:0000256" key="1">
    <source>
        <dbReference type="ARBA" id="ARBA00006484"/>
    </source>
</evidence>